<keyword evidence="2" id="KW-0067">ATP-binding</keyword>
<evidence type="ECO:0000313" key="9">
    <source>
        <dbReference type="Proteomes" id="UP000263881"/>
    </source>
</evidence>
<dbReference type="PROSITE" id="PS00688">
    <property type="entry name" value="SIGMA54_INTERACT_3"/>
    <property type="match status" value="1"/>
</dbReference>
<evidence type="ECO:0000256" key="6">
    <source>
        <dbReference type="ARBA" id="ARBA00023163"/>
    </source>
</evidence>
<dbReference type="SUPFAM" id="SSF52540">
    <property type="entry name" value="P-loop containing nucleoside triphosphate hydrolases"/>
    <property type="match status" value="1"/>
</dbReference>
<dbReference type="KEGG" id="lbq:CKQ53_16455"/>
<evidence type="ECO:0000256" key="5">
    <source>
        <dbReference type="ARBA" id="ARBA00023159"/>
    </source>
</evidence>
<dbReference type="InterPro" id="IPR025944">
    <property type="entry name" value="Sigma_54_int_dom_CS"/>
</dbReference>
<evidence type="ECO:0000256" key="4">
    <source>
        <dbReference type="ARBA" id="ARBA00023125"/>
    </source>
</evidence>
<evidence type="ECO:0000256" key="3">
    <source>
        <dbReference type="ARBA" id="ARBA00023015"/>
    </source>
</evidence>
<dbReference type="Gene3D" id="3.40.50.300">
    <property type="entry name" value="P-loop containing nucleotide triphosphate hydrolases"/>
    <property type="match status" value="1"/>
</dbReference>
<accession>A0AAD0SJK6</accession>
<dbReference type="PROSITE" id="PS00675">
    <property type="entry name" value="SIGMA54_INTERACT_1"/>
    <property type="match status" value="1"/>
</dbReference>
<keyword evidence="9" id="KW-1185">Reference proteome</keyword>
<dbReference type="InterPro" id="IPR058031">
    <property type="entry name" value="AAA_lid_NorR"/>
</dbReference>
<sequence length="587" mass="65235">MTSQALSLMHIQPTIKHFTQMLGQVLRLEVEIVDNRLLRVAGTGPYSSRIGLPSEHTRLLQYVIQHKKEKVVTQSQHDPLCQRCGQLDQCGELAFLGMPMMHDGACLGVISLAAITPEQQQRLQDNVGVFSDYVRHVSSLLMANLTKSPTAHPDMDVLFTTLINSMDQGILVLDEHGMMTFANQNALTLLNTPLETLAKTPVSIRPLVASKDFANGNAQHVITFAARQEVVIGQHHSGNRLQLFLFAFHQSERPAPLEEMDSEPRIGQFIGHAPVIQTLKQHIARFADSPSSIMITGESGSGKEMLARSIHQMGRRGKHPFIAINCAAIPEHLLESELFGYVKGAFTGAAPNGKAGLIQSAHRGTLFLDEIGDMPLTLQAKLLRVLETREVMPLGAAKPVSVDIRIISATHQNLAQAIDDGRFREDLYYRLKVIPVEIPPLRERTEDIELLVHHFLNLHTRRMGRTYPGVSREVMALLRHYRWPGNVRELSNLVEYLVNIVPDGEVIDPTLLPPHFHRAAAAPSAVGAAPAYDDPAATPPSLKQWEHQRIEDALRRGISKKQLAQALDISMATLYRKIKKYGLGDIR</sequence>
<keyword evidence="3" id="KW-0805">Transcription regulation</keyword>
<keyword evidence="6" id="KW-0804">Transcription</keyword>
<dbReference type="Gene3D" id="3.30.450.40">
    <property type="match status" value="1"/>
</dbReference>
<dbReference type="GO" id="GO:0005524">
    <property type="term" value="F:ATP binding"/>
    <property type="evidence" value="ECO:0007669"/>
    <property type="project" value="UniProtKB-KW"/>
</dbReference>
<dbReference type="EMBL" id="CP023009">
    <property type="protein sequence ID" value="AXW88406.1"/>
    <property type="molecule type" value="Genomic_DNA"/>
</dbReference>
<dbReference type="InterPro" id="IPR002078">
    <property type="entry name" value="Sigma_54_int"/>
</dbReference>
<dbReference type="GO" id="GO:0043565">
    <property type="term" value="F:sequence-specific DNA binding"/>
    <property type="evidence" value="ECO:0007669"/>
    <property type="project" value="InterPro"/>
</dbReference>
<dbReference type="Gene3D" id="1.10.10.60">
    <property type="entry name" value="Homeodomain-like"/>
    <property type="match status" value="1"/>
</dbReference>
<reference evidence="8 9" key="1">
    <citation type="submission" date="2017-08" db="EMBL/GenBank/DDBJ databases">
        <title>Comparative genomics of bacteria isolated from necrotic lesions of AOD affected trees.</title>
        <authorList>
            <person name="Doonan J."/>
            <person name="Denman S."/>
            <person name="McDonald J.E."/>
        </authorList>
    </citation>
    <scope>NUCLEOTIDE SEQUENCE [LARGE SCALE GENOMIC DNA]</scope>
    <source>
        <strain evidence="8 9">477</strain>
    </source>
</reference>
<dbReference type="Proteomes" id="UP000263881">
    <property type="component" value="Chromosome"/>
</dbReference>
<keyword evidence="4" id="KW-0238">DNA-binding</keyword>
<dbReference type="InterPro" id="IPR009057">
    <property type="entry name" value="Homeodomain-like_sf"/>
</dbReference>
<organism evidence="8 9">
    <name type="scientific">Lonsdalea britannica</name>
    <dbReference type="NCBI Taxonomy" id="1082704"/>
    <lineage>
        <taxon>Bacteria</taxon>
        <taxon>Pseudomonadati</taxon>
        <taxon>Pseudomonadota</taxon>
        <taxon>Gammaproteobacteria</taxon>
        <taxon>Enterobacterales</taxon>
        <taxon>Pectobacteriaceae</taxon>
        <taxon>Lonsdalea</taxon>
    </lineage>
</organism>
<dbReference type="GO" id="GO:0006355">
    <property type="term" value="P:regulation of DNA-templated transcription"/>
    <property type="evidence" value="ECO:0007669"/>
    <property type="project" value="InterPro"/>
</dbReference>
<name>A0AAD0SJK6_9GAMM</name>
<dbReference type="CDD" id="cd00009">
    <property type="entry name" value="AAA"/>
    <property type="match status" value="1"/>
</dbReference>
<dbReference type="AlphaFoldDB" id="A0AAD0SJK6"/>
<dbReference type="InterPro" id="IPR027417">
    <property type="entry name" value="P-loop_NTPase"/>
</dbReference>
<dbReference type="PROSITE" id="PS50045">
    <property type="entry name" value="SIGMA54_INTERACT_4"/>
    <property type="match status" value="1"/>
</dbReference>
<keyword evidence="5" id="KW-0010">Activator</keyword>
<evidence type="ECO:0000256" key="2">
    <source>
        <dbReference type="ARBA" id="ARBA00022840"/>
    </source>
</evidence>
<protein>
    <submittedName>
        <fullName evidence="8">Sigma-54-dependent Fis family transcriptional regulator</fullName>
    </submittedName>
</protein>
<proteinExistence type="predicted"/>
<dbReference type="Pfam" id="PF25601">
    <property type="entry name" value="AAA_lid_14"/>
    <property type="match status" value="1"/>
</dbReference>
<dbReference type="InterPro" id="IPR003593">
    <property type="entry name" value="AAA+_ATPase"/>
</dbReference>
<dbReference type="FunFam" id="3.40.50.300:FF:000006">
    <property type="entry name" value="DNA-binding transcriptional regulator NtrC"/>
    <property type="match status" value="1"/>
</dbReference>
<dbReference type="InterPro" id="IPR029016">
    <property type="entry name" value="GAF-like_dom_sf"/>
</dbReference>
<feature type="domain" description="Sigma-54 factor interaction" evidence="7">
    <location>
        <begin position="269"/>
        <end position="499"/>
    </location>
</feature>
<dbReference type="RefSeq" id="WP_094117443.1">
    <property type="nucleotide sequence ID" value="NZ_CP023009.1"/>
</dbReference>
<evidence type="ECO:0000259" key="7">
    <source>
        <dbReference type="PROSITE" id="PS50045"/>
    </source>
</evidence>
<dbReference type="PANTHER" id="PTHR32071:SF117">
    <property type="entry name" value="PTS-DEPENDENT DIHYDROXYACETONE KINASE OPERON REGULATORY PROTEIN-RELATED"/>
    <property type="match status" value="1"/>
</dbReference>
<dbReference type="InterPro" id="IPR025662">
    <property type="entry name" value="Sigma_54_int_dom_ATP-bd_1"/>
</dbReference>
<gene>
    <name evidence="8" type="ORF">CKQ53_16455</name>
</gene>
<dbReference type="SMART" id="SM00382">
    <property type="entry name" value="AAA"/>
    <property type="match status" value="1"/>
</dbReference>
<dbReference type="Pfam" id="PF00158">
    <property type="entry name" value="Sigma54_activat"/>
    <property type="match status" value="1"/>
</dbReference>
<keyword evidence="1" id="KW-0547">Nucleotide-binding</keyword>
<dbReference type="Gene3D" id="3.30.450.20">
    <property type="entry name" value="PAS domain"/>
    <property type="match status" value="1"/>
</dbReference>
<dbReference type="SUPFAM" id="SSF55785">
    <property type="entry name" value="PYP-like sensor domain (PAS domain)"/>
    <property type="match status" value="1"/>
</dbReference>
<dbReference type="InterPro" id="IPR002197">
    <property type="entry name" value="HTH_Fis"/>
</dbReference>
<dbReference type="PANTHER" id="PTHR32071">
    <property type="entry name" value="TRANSCRIPTIONAL REGULATORY PROTEIN"/>
    <property type="match status" value="1"/>
</dbReference>
<dbReference type="Pfam" id="PF02954">
    <property type="entry name" value="HTH_8"/>
    <property type="match status" value="1"/>
</dbReference>
<dbReference type="Gene3D" id="1.10.8.60">
    <property type="match status" value="1"/>
</dbReference>
<dbReference type="SUPFAM" id="SSF46689">
    <property type="entry name" value="Homeodomain-like"/>
    <property type="match status" value="1"/>
</dbReference>
<evidence type="ECO:0000313" key="8">
    <source>
        <dbReference type="EMBL" id="AXW88406.1"/>
    </source>
</evidence>
<dbReference type="SUPFAM" id="SSF55781">
    <property type="entry name" value="GAF domain-like"/>
    <property type="match status" value="1"/>
</dbReference>
<evidence type="ECO:0000256" key="1">
    <source>
        <dbReference type="ARBA" id="ARBA00022741"/>
    </source>
</evidence>
<dbReference type="InterPro" id="IPR035965">
    <property type="entry name" value="PAS-like_dom_sf"/>
</dbReference>